<evidence type="ECO:0000256" key="2">
    <source>
        <dbReference type="ARBA" id="ARBA00009695"/>
    </source>
</evidence>
<evidence type="ECO:0000259" key="5">
    <source>
        <dbReference type="Pfam" id="PF02631"/>
    </source>
</evidence>
<sequence>MTNARRPPPPLDAAKLEALALRYVERFATTRGKLTAYLARKVRERGWSGDPADPVALAERMTQLGYVNDGLFAESRARSLTRRGYGVRRVSQALRAAHVEEADAAPALEQSADEAWQSALALACRRRFGPYAQRPADDRTRERQIAAMLRAGHSFGLARRIVFAAPGAELEPEQ</sequence>
<evidence type="ECO:0000256" key="3">
    <source>
        <dbReference type="ARBA" id="ARBA00018111"/>
    </source>
</evidence>
<dbReference type="OrthoDB" id="7432442at2"/>
<dbReference type="GO" id="GO:0005737">
    <property type="term" value="C:cytoplasm"/>
    <property type="evidence" value="ECO:0007669"/>
    <property type="project" value="UniProtKB-SubCell"/>
</dbReference>
<keyword evidence="7" id="KW-1185">Reference proteome</keyword>
<dbReference type="InterPro" id="IPR036388">
    <property type="entry name" value="WH-like_DNA-bd_sf"/>
</dbReference>
<organism evidence="6 7">
    <name type="scientific">Sphingomonas mucosissima</name>
    <dbReference type="NCBI Taxonomy" id="370959"/>
    <lineage>
        <taxon>Bacteria</taxon>
        <taxon>Pseudomonadati</taxon>
        <taxon>Pseudomonadota</taxon>
        <taxon>Alphaproteobacteria</taxon>
        <taxon>Sphingomonadales</taxon>
        <taxon>Sphingomonadaceae</taxon>
        <taxon>Sphingomonas</taxon>
    </lineage>
</organism>
<evidence type="ECO:0000256" key="4">
    <source>
        <dbReference type="ARBA" id="ARBA00022490"/>
    </source>
</evidence>
<protein>
    <recommendedName>
        <fullName evidence="3">Regulatory protein RecX</fullName>
    </recommendedName>
</protein>
<reference evidence="6 7" key="1">
    <citation type="submission" date="2017-03" db="EMBL/GenBank/DDBJ databases">
        <title>Genome sequence of Sphingomonas mucosissima DSM 17494.</title>
        <authorList>
            <person name="Poehlein A."/>
            <person name="Wuebbeler J.H."/>
            <person name="Steinbuechel A."/>
            <person name="Daniel R."/>
        </authorList>
    </citation>
    <scope>NUCLEOTIDE SEQUENCE [LARGE SCALE GENOMIC DNA]</scope>
    <source>
        <strain evidence="6 7">DSM 17494</strain>
    </source>
</reference>
<dbReference type="InterPro" id="IPR053924">
    <property type="entry name" value="RecX_HTH_2nd"/>
</dbReference>
<evidence type="ECO:0000313" key="7">
    <source>
        <dbReference type="Proteomes" id="UP000197783"/>
    </source>
</evidence>
<comment type="subcellular location">
    <subcellularLocation>
        <location evidence="1">Cytoplasm</location>
    </subcellularLocation>
</comment>
<comment type="similarity">
    <text evidence="2">Belongs to the RecX family.</text>
</comment>
<dbReference type="AlphaFoldDB" id="A0A245ZM50"/>
<evidence type="ECO:0000256" key="1">
    <source>
        <dbReference type="ARBA" id="ARBA00004496"/>
    </source>
</evidence>
<keyword evidence="4" id="KW-0963">Cytoplasm</keyword>
<proteinExistence type="inferred from homology"/>
<evidence type="ECO:0000313" key="6">
    <source>
        <dbReference type="EMBL" id="OWK30811.1"/>
    </source>
</evidence>
<name>A0A245ZM50_9SPHN</name>
<dbReference type="Pfam" id="PF02631">
    <property type="entry name" value="RecX_HTH2"/>
    <property type="match status" value="1"/>
</dbReference>
<dbReference type="EMBL" id="NBBJ01000002">
    <property type="protein sequence ID" value="OWK30811.1"/>
    <property type="molecule type" value="Genomic_DNA"/>
</dbReference>
<dbReference type="GO" id="GO:0006282">
    <property type="term" value="P:regulation of DNA repair"/>
    <property type="evidence" value="ECO:0007669"/>
    <property type="project" value="InterPro"/>
</dbReference>
<dbReference type="Gene3D" id="1.10.10.10">
    <property type="entry name" value="Winged helix-like DNA-binding domain superfamily/Winged helix DNA-binding domain"/>
    <property type="match status" value="1"/>
</dbReference>
<gene>
    <name evidence="6" type="primary">recX</name>
    <name evidence="6" type="ORF">SPMU_18000</name>
</gene>
<comment type="caution">
    <text evidence="6">The sequence shown here is derived from an EMBL/GenBank/DDBJ whole genome shotgun (WGS) entry which is preliminary data.</text>
</comment>
<feature type="domain" description="RecX second three-helical" evidence="5">
    <location>
        <begin position="68"/>
        <end position="108"/>
    </location>
</feature>
<dbReference type="RefSeq" id="WP_088333505.1">
    <property type="nucleotide sequence ID" value="NZ_NBBJ01000002.1"/>
</dbReference>
<dbReference type="PANTHER" id="PTHR33602:SF1">
    <property type="entry name" value="REGULATORY PROTEIN RECX FAMILY PROTEIN"/>
    <property type="match status" value="1"/>
</dbReference>
<dbReference type="InterPro" id="IPR003783">
    <property type="entry name" value="Regulatory_RecX"/>
</dbReference>
<dbReference type="PANTHER" id="PTHR33602">
    <property type="entry name" value="REGULATORY PROTEIN RECX FAMILY PROTEIN"/>
    <property type="match status" value="1"/>
</dbReference>
<dbReference type="Proteomes" id="UP000197783">
    <property type="component" value="Unassembled WGS sequence"/>
</dbReference>
<accession>A0A245ZM50</accession>